<dbReference type="EMBL" id="FP929105">
    <property type="protein sequence ID" value="CBX92945.1"/>
    <property type="molecule type" value="Genomic_DNA"/>
</dbReference>
<proteinExistence type="predicted"/>
<dbReference type="GeneID" id="13287434"/>
<sequence>MLQRAFHVGTPFDPFLLERPKGALCPKACPQPMAPFSGDDNLSIDALASLNGSLARHTAAPGSFSRSHTLTLVLRPNHPPMLTTSRPVKPRAMPRQALRITAQQTALLDSVTCTCKEMMDSRRADLVFHPSRLHSV</sequence>
<dbReference type="HOGENOM" id="CLU_1875807_0_0_1"/>
<dbReference type="Proteomes" id="UP000002668">
    <property type="component" value="Genome"/>
</dbReference>
<organism evidence="2">
    <name type="scientific">Leptosphaeria maculans (strain JN3 / isolate v23.1.3 / race Av1-4-5-6-7-8)</name>
    <name type="common">Blackleg fungus</name>
    <name type="synonym">Phoma lingam</name>
    <dbReference type="NCBI Taxonomy" id="985895"/>
    <lineage>
        <taxon>Eukaryota</taxon>
        <taxon>Fungi</taxon>
        <taxon>Dikarya</taxon>
        <taxon>Ascomycota</taxon>
        <taxon>Pezizomycotina</taxon>
        <taxon>Dothideomycetes</taxon>
        <taxon>Pleosporomycetidae</taxon>
        <taxon>Pleosporales</taxon>
        <taxon>Pleosporineae</taxon>
        <taxon>Leptosphaeriaceae</taxon>
        <taxon>Plenodomus</taxon>
        <taxon>Plenodomus lingam/Leptosphaeria maculans species complex</taxon>
    </lineage>
</organism>
<dbReference type="AlphaFoldDB" id="E4ZN86"/>
<evidence type="ECO:0000313" key="1">
    <source>
        <dbReference type="EMBL" id="CBX92945.1"/>
    </source>
</evidence>
<keyword evidence="2" id="KW-1185">Reference proteome</keyword>
<accession>E4ZN86</accession>
<reference evidence="2" key="1">
    <citation type="journal article" date="2011" name="Nat. Commun.">
        <title>Effector diversification within compartments of the Leptosphaeria maculans genome affected by Repeat-Induced Point mutations.</title>
        <authorList>
            <person name="Rouxel T."/>
            <person name="Grandaubert J."/>
            <person name="Hane J.K."/>
            <person name="Hoede C."/>
            <person name="van de Wouw A.P."/>
            <person name="Couloux A."/>
            <person name="Dominguez V."/>
            <person name="Anthouard V."/>
            <person name="Bally P."/>
            <person name="Bourras S."/>
            <person name="Cozijnsen A.J."/>
            <person name="Ciuffetti L.M."/>
            <person name="Degrave A."/>
            <person name="Dilmaghani A."/>
            <person name="Duret L."/>
            <person name="Fudal I."/>
            <person name="Goodwin S.B."/>
            <person name="Gout L."/>
            <person name="Glaser N."/>
            <person name="Linglin J."/>
            <person name="Kema G.H.J."/>
            <person name="Lapalu N."/>
            <person name="Lawrence C.B."/>
            <person name="May K."/>
            <person name="Meyer M."/>
            <person name="Ollivier B."/>
            <person name="Poulain J."/>
            <person name="Schoch C.L."/>
            <person name="Simon A."/>
            <person name="Spatafora J.W."/>
            <person name="Stachowiak A."/>
            <person name="Turgeon B.G."/>
            <person name="Tyler B.M."/>
            <person name="Vincent D."/>
            <person name="Weissenbach J."/>
            <person name="Amselem J."/>
            <person name="Quesneville H."/>
            <person name="Oliver R.P."/>
            <person name="Wincker P."/>
            <person name="Balesdent M.-H."/>
            <person name="Howlett B.J."/>
        </authorList>
    </citation>
    <scope>NUCLEOTIDE SEQUENCE [LARGE SCALE GENOMIC DNA]</scope>
    <source>
        <strain evidence="2">JN3 / isolate v23.1.3 / race Av1-4-5-6-7-8</strain>
    </source>
</reference>
<name>E4ZN86_LEPMJ</name>
<dbReference type="VEuPathDB" id="FungiDB:LEMA_P038460.1"/>
<protein>
    <submittedName>
        <fullName evidence="1">Predicted protein</fullName>
    </submittedName>
</protein>
<gene>
    <name evidence="1" type="ORF">LEMA_P038460.1</name>
</gene>
<evidence type="ECO:0000313" key="2">
    <source>
        <dbReference type="Proteomes" id="UP000002668"/>
    </source>
</evidence>
<dbReference type="InParanoid" id="E4ZN86"/>